<evidence type="ECO:0000313" key="14">
    <source>
        <dbReference type="EMBL" id="KOF17155.1"/>
    </source>
</evidence>
<name>A0A0L8BRJ4_ENSAD</name>
<keyword evidence="5" id="KW-1003">Cell membrane</keyword>
<keyword evidence="7 12" id="KW-0812">Transmembrane</keyword>
<evidence type="ECO:0000256" key="12">
    <source>
        <dbReference type="RuleBase" id="RU363032"/>
    </source>
</evidence>
<dbReference type="OrthoDB" id="9773727at2"/>
<feature type="domain" description="ABC transmembrane type-1" evidence="13">
    <location>
        <begin position="72"/>
        <end position="282"/>
    </location>
</feature>
<comment type="similarity">
    <text evidence="2 12">Belongs to the binding-protein-dependent transport system permease family.</text>
</comment>
<feature type="transmembrane region" description="Helical" evidence="12">
    <location>
        <begin position="12"/>
        <end position="33"/>
    </location>
</feature>
<evidence type="ECO:0000256" key="11">
    <source>
        <dbReference type="ARBA" id="ARBA00040780"/>
    </source>
</evidence>
<comment type="subcellular location">
    <subcellularLocation>
        <location evidence="1">Cell inner membrane</location>
        <topology evidence="1">Multi-pass membrane protein</topology>
    </subcellularLocation>
    <subcellularLocation>
        <location evidence="12">Cell membrane</location>
        <topology evidence="12">Multi-pass membrane protein</topology>
    </subcellularLocation>
</comment>
<evidence type="ECO:0000256" key="4">
    <source>
        <dbReference type="ARBA" id="ARBA00022448"/>
    </source>
</evidence>
<dbReference type="PANTHER" id="PTHR43227:SF9">
    <property type="entry name" value="SN-GLYCEROL-3-PHOSPHATE TRANSPORT SYSTEM PERMEASE PROTEIN UGPA"/>
    <property type="match status" value="1"/>
</dbReference>
<feature type="transmembrane region" description="Helical" evidence="12">
    <location>
        <begin position="76"/>
        <end position="96"/>
    </location>
</feature>
<dbReference type="SUPFAM" id="SSF161098">
    <property type="entry name" value="MetI-like"/>
    <property type="match status" value="1"/>
</dbReference>
<dbReference type="GO" id="GO:0005886">
    <property type="term" value="C:plasma membrane"/>
    <property type="evidence" value="ECO:0007669"/>
    <property type="project" value="UniProtKB-SubCell"/>
</dbReference>
<dbReference type="InterPro" id="IPR000515">
    <property type="entry name" value="MetI-like"/>
</dbReference>
<keyword evidence="9 12" id="KW-0472">Membrane</keyword>
<sequence>MSSESSLFGHCWLPLLLVAPLMLLIVLFFYVPVFQAFYWSFFLEQPFGGGSEFVGLQNFARVLSDPEFWMAGWRTIVFMLTASTLAVAVPLMLAIAADRKIGLSYAARNILVWPKGIAGAAIGVVFAFIFNPFVGLMAPLNALFPGLWNPGMDGTDAFVTLVAAHVWSGIPFNFVILLAGLRSIPPTMYQAAAMDGASPWRRIADVQLPLIMPQLFLTFVLEFTESITSVFALIDTMTGGGPGGSTTLLVYKIYIDGFRGFDLSGASTQTAILMVFVLLLAACQFVFLGRRINYER</sequence>
<dbReference type="RefSeq" id="WP_053250238.1">
    <property type="nucleotide sequence ID" value="NZ_LGAP01000012.1"/>
</dbReference>
<feature type="transmembrane region" description="Helical" evidence="12">
    <location>
        <begin position="158"/>
        <end position="181"/>
    </location>
</feature>
<feature type="transmembrane region" description="Helical" evidence="12">
    <location>
        <begin position="271"/>
        <end position="289"/>
    </location>
</feature>
<dbReference type="PROSITE" id="PS50928">
    <property type="entry name" value="ABC_TM1"/>
    <property type="match status" value="1"/>
</dbReference>
<evidence type="ECO:0000256" key="10">
    <source>
        <dbReference type="ARBA" id="ARBA00037054"/>
    </source>
</evidence>
<dbReference type="GO" id="GO:0055085">
    <property type="term" value="P:transmembrane transport"/>
    <property type="evidence" value="ECO:0007669"/>
    <property type="project" value="InterPro"/>
</dbReference>
<reference evidence="15" key="1">
    <citation type="submission" date="2015-07" db="EMBL/GenBank/DDBJ databases">
        <title>Whole genome sequence of an Ensifer adhaerens strain isolated from a cave pool in the Wind Cave National Park.</title>
        <authorList>
            <person name="Eng W.W.H."/>
            <person name="Gan H.M."/>
            <person name="Barton H.A."/>
            <person name="Savka M.A."/>
        </authorList>
    </citation>
    <scope>NUCLEOTIDE SEQUENCE [LARGE SCALE GENOMIC DNA]</scope>
    <source>
        <strain evidence="15">SD006</strain>
    </source>
</reference>
<organism evidence="14 15">
    <name type="scientific">Ensifer adhaerens</name>
    <name type="common">Sinorhizobium morelense</name>
    <dbReference type="NCBI Taxonomy" id="106592"/>
    <lineage>
        <taxon>Bacteria</taxon>
        <taxon>Pseudomonadati</taxon>
        <taxon>Pseudomonadota</taxon>
        <taxon>Alphaproteobacteria</taxon>
        <taxon>Hyphomicrobiales</taxon>
        <taxon>Rhizobiaceae</taxon>
        <taxon>Sinorhizobium/Ensifer group</taxon>
        <taxon>Ensifer</taxon>
    </lineage>
</organism>
<accession>A0A0L8BRJ4</accession>
<evidence type="ECO:0000259" key="13">
    <source>
        <dbReference type="PROSITE" id="PS50928"/>
    </source>
</evidence>
<dbReference type="Proteomes" id="UP000037425">
    <property type="component" value="Unassembled WGS sequence"/>
</dbReference>
<dbReference type="InterPro" id="IPR035906">
    <property type="entry name" value="MetI-like_sf"/>
</dbReference>
<dbReference type="Gene3D" id="1.10.3720.10">
    <property type="entry name" value="MetI-like"/>
    <property type="match status" value="1"/>
</dbReference>
<keyword evidence="6" id="KW-0997">Cell inner membrane</keyword>
<comment type="subunit">
    <text evidence="3">The complex is composed of two ATP-binding proteins (UgpC), two transmembrane proteins (UgpA and UgpE) and a solute-binding protein (UgpB).</text>
</comment>
<evidence type="ECO:0000256" key="8">
    <source>
        <dbReference type="ARBA" id="ARBA00022989"/>
    </source>
</evidence>
<evidence type="ECO:0000256" key="9">
    <source>
        <dbReference type="ARBA" id="ARBA00023136"/>
    </source>
</evidence>
<dbReference type="CDD" id="cd06261">
    <property type="entry name" value="TM_PBP2"/>
    <property type="match status" value="1"/>
</dbReference>
<evidence type="ECO:0000256" key="6">
    <source>
        <dbReference type="ARBA" id="ARBA00022519"/>
    </source>
</evidence>
<evidence type="ECO:0000313" key="15">
    <source>
        <dbReference type="Proteomes" id="UP000037425"/>
    </source>
</evidence>
<dbReference type="Pfam" id="PF00528">
    <property type="entry name" value="BPD_transp_1"/>
    <property type="match status" value="1"/>
</dbReference>
<proteinExistence type="inferred from homology"/>
<dbReference type="AlphaFoldDB" id="A0A0L8BRJ4"/>
<evidence type="ECO:0000256" key="5">
    <source>
        <dbReference type="ARBA" id="ARBA00022475"/>
    </source>
</evidence>
<evidence type="ECO:0000256" key="3">
    <source>
        <dbReference type="ARBA" id="ARBA00011557"/>
    </source>
</evidence>
<comment type="function">
    <text evidence="10">Part of the ABC transporter complex UgpBAEC involved in sn-glycerol-3-phosphate (G3P) import. Probably responsible for the translocation of the substrate across the membrane.</text>
</comment>
<comment type="caution">
    <text evidence="14">The sequence shown here is derived from an EMBL/GenBank/DDBJ whole genome shotgun (WGS) entry which is preliminary data.</text>
</comment>
<dbReference type="InterPro" id="IPR050809">
    <property type="entry name" value="UgpAE/MalFG_permease"/>
</dbReference>
<evidence type="ECO:0000256" key="2">
    <source>
        <dbReference type="ARBA" id="ARBA00009306"/>
    </source>
</evidence>
<keyword evidence="4 12" id="KW-0813">Transport</keyword>
<protein>
    <recommendedName>
        <fullName evidence="11">sn-glycerol-3-phosphate transport system permease protein UgpA</fullName>
    </recommendedName>
</protein>
<dbReference type="PATRIC" id="fig|106592.7.peg.1442"/>
<dbReference type="PANTHER" id="PTHR43227">
    <property type="entry name" value="BLL4140 PROTEIN"/>
    <property type="match status" value="1"/>
</dbReference>
<dbReference type="EMBL" id="LGAP01000012">
    <property type="protein sequence ID" value="KOF17155.1"/>
    <property type="molecule type" value="Genomic_DNA"/>
</dbReference>
<gene>
    <name evidence="14" type="ORF">AC244_18250</name>
</gene>
<feature type="transmembrane region" description="Helical" evidence="12">
    <location>
        <begin position="117"/>
        <end position="138"/>
    </location>
</feature>
<keyword evidence="8 12" id="KW-1133">Transmembrane helix</keyword>
<evidence type="ECO:0000256" key="1">
    <source>
        <dbReference type="ARBA" id="ARBA00004429"/>
    </source>
</evidence>
<evidence type="ECO:0000256" key="7">
    <source>
        <dbReference type="ARBA" id="ARBA00022692"/>
    </source>
</evidence>